<dbReference type="InterPro" id="IPR000270">
    <property type="entry name" value="PB1_dom"/>
</dbReference>
<dbReference type="CDD" id="cd17781">
    <property type="entry name" value="CBS_pair_MUG70_1"/>
    <property type="match status" value="1"/>
</dbReference>
<dbReference type="PROSITE" id="PS51371">
    <property type="entry name" value="CBS"/>
    <property type="match status" value="4"/>
</dbReference>
<feature type="domain" description="CBS" evidence="6">
    <location>
        <begin position="308"/>
        <end position="364"/>
    </location>
</feature>
<dbReference type="CDD" id="cd17782">
    <property type="entry name" value="CBS_pair_MUG70_2"/>
    <property type="match status" value="1"/>
</dbReference>
<comment type="subunit">
    <text evidence="1">Homodimers and heterodimers.</text>
</comment>
<feature type="domain" description="PB1" evidence="7">
    <location>
        <begin position="455"/>
        <end position="541"/>
    </location>
</feature>
<dbReference type="Pfam" id="PF00564">
    <property type="entry name" value="PB1"/>
    <property type="match status" value="1"/>
</dbReference>
<organism evidence="8 9">
    <name type="scientific">Salix brachista</name>
    <dbReference type="NCBI Taxonomy" id="2182728"/>
    <lineage>
        <taxon>Eukaryota</taxon>
        <taxon>Viridiplantae</taxon>
        <taxon>Streptophyta</taxon>
        <taxon>Embryophyta</taxon>
        <taxon>Tracheophyta</taxon>
        <taxon>Spermatophyta</taxon>
        <taxon>Magnoliopsida</taxon>
        <taxon>eudicotyledons</taxon>
        <taxon>Gunneridae</taxon>
        <taxon>Pentapetalae</taxon>
        <taxon>rosids</taxon>
        <taxon>fabids</taxon>
        <taxon>Malpighiales</taxon>
        <taxon>Salicaceae</taxon>
        <taxon>Saliceae</taxon>
        <taxon>Salix</taxon>
    </lineage>
</organism>
<dbReference type="InterPro" id="IPR046342">
    <property type="entry name" value="CBS_dom_sf"/>
</dbReference>
<evidence type="ECO:0008006" key="10">
    <source>
        <dbReference type="Google" id="ProtNLM"/>
    </source>
</evidence>
<keyword evidence="9" id="KW-1185">Reference proteome</keyword>
<dbReference type="Pfam" id="PF00571">
    <property type="entry name" value="CBS"/>
    <property type="match status" value="4"/>
</dbReference>
<feature type="compositionally biased region" description="Low complexity" evidence="4">
    <location>
        <begin position="27"/>
        <end position="46"/>
    </location>
</feature>
<feature type="transmembrane region" description="Helical" evidence="5">
    <location>
        <begin position="569"/>
        <end position="587"/>
    </location>
</feature>
<evidence type="ECO:0000256" key="1">
    <source>
        <dbReference type="ARBA" id="ARBA00011726"/>
    </source>
</evidence>
<dbReference type="Gene3D" id="3.10.580.10">
    <property type="entry name" value="CBS-domain"/>
    <property type="match status" value="2"/>
</dbReference>
<sequence length="592" mass="63967">MSSQMGPPPPKRTSLTQKRGQSTARKLSSSSASLASDNGGTTTTNTSQIGNISKPSSPNAPSSVGGERTVKKLKLSKALTIPEGTTVFDACRRMAARRVNAVLLTDANALLSGIVTDKDISARVIAEGLRPEQTIVSKVMTRNPIFVTSDSLAIEALQKMVQGKFRHLPVVENGEVIALLDITKCLYDAISRMEKAAEQGSAIAAAVEGVERQWGNNFTAPYAFIETLRERMFKPALSTIIGEQSKVAIVSPSDPVFAAAKKMRELRVNSVIVVNGDKIHGILTSKDILMRVVAQNLSPELTLVEKVMTLNPECVTLETTILDALHVMHDGKFLHLPVVDKDGSVAACLDVLQITHAAISMINFIFEAQISSIVIVSYAVFCFHSFKTQLAHLKLYKVESSSGAVNDVANTMMQKFWDSALALEPPDDCDTQSEMSALMASDATELGRYPSLGLGNSFAFKFEDLKGRVHRLNCGTENLNELLSTVFQRIGADNEQDRPQLLYEDDEGDKVLLATDGDLISAVNHARSGGLKVLRLHLDYYDPSHQTKSSPSSTTTTTTQRAGLVSHRSGILAAGVVLGGIAVVVYLKRAKQ</sequence>
<feature type="domain" description="CBS" evidence="6">
    <location>
        <begin position="140"/>
        <end position="195"/>
    </location>
</feature>
<dbReference type="SUPFAM" id="SSF54277">
    <property type="entry name" value="CAD &amp; PB1 domains"/>
    <property type="match status" value="1"/>
</dbReference>
<dbReference type="SMART" id="SM00666">
    <property type="entry name" value="PB1"/>
    <property type="match status" value="1"/>
</dbReference>
<dbReference type="EMBL" id="VDCV01000005">
    <property type="protein sequence ID" value="KAB5556461.1"/>
    <property type="molecule type" value="Genomic_DNA"/>
</dbReference>
<gene>
    <name evidence="8" type="ORF">DKX38_007370</name>
</gene>
<keyword evidence="2" id="KW-0677">Repeat</keyword>
<evidence type="ECO:0000259" key="7">
    <source>
        <dbReference type="PROSITE" id="PS51745"/>
    </source>
</evidence>
<accession>A0A5N5MQK4</accession>
<dbReference type="PROSITE" id="PS51745">
    <property type="entry name" value="PB1"/>
    <property type="match status" value="1"/>
</dbReference>
<feature type="region of interest" description="Disordered" evidence="4">
    <location>
        <begin position="1"/>
        <end position="69"/>
    </location>
</feature>
<evidence type="ECO:0000256" key="3">
    <source>
        <dbReference type="PROSITE-ProRule" id="PRU00703"/>
    </source>
</evidence>
<evidence type="ECO:0000313" key="9">
    <source>
        <dbReference type="Proteomes" id="UP000326939"/>
    </source>
</evidence>
<keyword evidence="3" id="KW-0129">CBS domain</keyword>
<dbReference type="InterPro" id="IPR051462">
    <property type="entry name" value="CBS_domain-containing"/>
</dbReference>
<keyword evidence="5" id="KW-0812">Transmembrane</keyword>
<evidence type="ECO:0000313" key="8">
    <source>
        <dbReference type="EMBL" id="KAB5556461.1"/>
    </source>
</evidence>
<feature type="compositionally biased region" description="Polar residues" evidence="4">
    <location>
        <begin position="13"/>
        <end position="26"/>
    </location>
</feature>
<comment type="caution">
    <text evidence="8">The sequence shown here is derived from an EMBL/GenBank/DDBJ whole genome shotgun (WGS) entry which is preliminary data.</text>
</comment>
<feature type="compositionally biased region" description="Polar residues" evidence="4">
    <location>
        <begin position="47"/>
        <end position="62"/>
    </location>
</feature>
<keyword evidence="5" id="KW-1133">Transmembrane helix</keyword>
<protein>
    <recommendedName>
        <fullName evidence="10">CBS domain-containing protein</fullName>
    </recommendedName>
</protein>
<reference evidence="9" key="1">
    <citation type="journal article" date="2019" name="Gigascience">
        <title>De novo genome assembly of the endangered Acer yangbiense, a plant species with extremely small populations endemic to Yunnan Province, China.</title>
        <authorList>
            <person name="Yang J."/>
            <person name="Wariss H.M."/>
            <person name="Tao L."/>
            <person name="Zhang R."/>
            <person name="Yun Q."/>
            <person name="Hollingsworth P."/>
            <person name="Dao Z."/>
            <person name="Luo G."/>
            <person name="Guo H."/>
            <person name="Ma Y."/>
            <person name="Sun W."/>
        </authorList>
    </citation>
    <scope>NUCLEOTIDE SEQUENCE [LARGE SCALE GENOMIC DNA]</scope>
    <source>
        <strain evidence="9">cv. br00</strain>
    </source>
</reference>
<feature type="domain" description="CBS" evidence="6">
    <location>
        <begin position="74"/>
        <end position="132"/>
    </location>
</feature>
<evidence type="ECO:0000256" key="4">
    <source>
        <dbReference type="SAM" id="MobiDB-lite"/>
    </source>
</evidence>
<dbReference type="PANTHER" id="PTHR48108:SF26">
    <property type="entry name" value="CBS DOMAIN-CONTAINING PROTEIN DDB_G0289609"/>
    <property type="match status" value="1"/>
</dbReference>
<dbReference type="Proteomes" id="UP000326939">
    <property type="component" value="Chromosome 5"/>
</dbReference>
<dbReference type="CDD" id="cd06409">
    <property type="entry name" value="PB1_MUG70"/>
    <property type="match status" value="1"/>
</dbReference>
<evidence type="ECO:0000259" key="6">
    <source>
        <dbReference type="PROSITE" id="PS51371"/>
    </source>
</evidence>
<keyword evidence="5" id="KW-0472">Membrane</keyword>
<dbReference type="SMART" id="SM00116">
    <property type="entry name" value="CBS"/>
    <property type="match status" value="4"/>
</dbReference>
<evidence type="ECO:0000256" key="2">
    <source>
        <dbReference type="ARBA" id="ARBA00022737"/>
    </source>
</evidence>
<proteinExistence type="predicted"/>
<evidence type="ECO:0000256" key="5">
    <source>
        <dbReference type="SAM" id="Phobius"/>
    </source>
</evidence>
<feature type="compositionally biased region" description="Pro residues" evidence="4">
    <location>
        <begin position="1"/>
        <end position="11"/>
    </location>
</feature>
<dbReference type="PANTHER" id="PTHR48108">
    <property type="entry name" value="CBS DOMAIN-CONTAINING PROTEIN CBSX2, CHLOROPLASTIC"/>
    <property type="match status" value="1"/>
</dbReference>
<dbReference type="InterPro" id="IPR000644">
    <property type="entry name" value="CBS_dom"/>
</dbReference>
<feature type="domain" description="CBS" evidence="6">
    <location>
        <begin position="243"/>
        <end position="300"/>
    </location>
</feature>
<name>A0A5N5MQK4_9ROSI</name>
<dbReference type="SUPFAM" id="SSF54631">
    <property type="entry name" value="CBS-domain pair"/>
    <property type="match status" value="2"/>
</dbReference>
<dbReference type="InterPro" id="IPR053793">
    <property type="entry name" value="PB1-like"/>
</dbReference>
<dbReference type="AlphaFoldDB" id="A0A5N5MQK4"/>